<dbReference type="Proteomes" id="UP000326924">
    <property type="component" value="Unassembled WGS sequence"/>
</dbReference>
<feature type="compositionally biased region" description="Polar residues" evidence="1">
    <location>
        <begin position="1"/>
        <end position="10"/>
    </location>
</feature>
<dbReference type="OrthoDB" id="5382952at2759"/>
<feature type="region of interest" description="Disordered" evidence="1">
    <location>
        <begin position="225"/>
        <end position="279"/>
    </location>
</feature>
<accession>A0A5J5EKV2</accession>
<dbReference type="InterPro" id="IPR029063">
    <property type="entry name" value="SAM-dependent_MTases_sf"/>
</dbReference>
<feature type="compositionally biased region" description="Low complexity" evidence="1">
    <location>
        <begin position="240"/>
        <end position="260"/>
    </location>
</feature>
<evidence type="ECO:0000313" key="2">
    <source>
        <dbReference type="EMBL" id="KAA8895833.1"/>
    </source>
</evidence>
<dbReference type="InParanoid" id="A0A5J5EKV2"/>
<feature type="compositionally biased region" description="Low complexity" evidence="1">
    <location>
        <begin position="523"/>
        <end position="554"/>
    </location>
</feature>
<proteinExistence type="predicted"/>
<name>A0A5J5EKV2_9PEZI</name>
<feature type="region of interest" description="Disordered" evidence="1">
    <location>
        <begin position="296"/>
        <end position="556"/>
    </location>
</feature>
<feature type="region of interest" description="Disordered" evidence="1">
    <location>
        <begin position="1"/>
        <end position="183"/>
    </location>
</feature>
<sequence>MVRQSTQSQGGLAVGEQTLVPRLRPKPSSSMLRSTATKSTVVPSSHLRHPPVFNRSRTDFSVPRTSSPNSVPIQVDTSSFTRRDRQPSQLPTPADRSTTPIQRPRTGPPTKDHRVFSNGSSTKAPPSIGSSGASSEAEKRVRRVFKKSSTPSSDKGYTLGNGSTSSLSTSVSSHFGSRNGSQSSVLGIAVPSTSASSLLHMRQRSGSGGVPRLLTQDLPVSLDSLGATCDSSPSTRYTDSPFSHSSTPSSASSHSPGPAAMLRTISSSPSRPPVARQRNGSIASVISEIGLDPVRESVASTSSESTVRAGEKNKSRSNPKASELALPQTPPMPQSMTSSTASKSTKLAPSPQTASSSRIASPAAGSSRPRWGSGSISIRPSKETITGLGLSIPGTQTSTGAHTLVKSRSRSISSSFGPQKAKKDTATLPVPALSPSPAPPQPSQRSVPRAVAQGLTYNTIPPLRGIGEQENTSKPTPTAAKPGIFFRGRAKSEEKPPEKPTKRGPIAGTGYEGYGTFGKASRGRSGSSGFTRDRSGSQTSNTSRSRSRSGSRGSLEMDEFLLERLKPVVMAGGEVVENYNRPADMVRSGSSPAVLEAGSDSQRGKETPRSGTSLAVVNRGPSPDDKETVAGRRARSPGRSTTPIPAPINTTGHRVRPAPSPVPSVGSARKQSLDATDATPLSAKPKSKRWNFFQKAPAKPTSGLSLAVPLPASSPTIAPIPTILRSTSRRHVPHEPAHYALLDREEQREAQEYVERMHELRQRRAVSNESAASTSSYTHVLRKQQTFETDNLSIGKGPQLLPPYRTVKKLTKAPAPNTSRAAQPVAIKPVVLRIQTVLSEQSKEQGSDAPADVRRDPRPEEFQIGWNWSGLTPTAAPSGLERRKDFVEYDPLDPRGRRPALATAFDDETPIATTYAGNVQWPARNDSISSIPHGDVATPATDHGEHPFALEDLVVDGQLGEEFYTELEGQYGIPPTPATATFAPRAAIKRTNTVKSTTSSLGAPFPYADLCSPLQVTFDSPQVEQVFEEVGQRSPDSASYSPDSPTLPPALPAKPILDRIPIISEPTHFLGPDQPLPFTPPAQGLLSPATPFSISSFINYYEESEAQRAIDMVEPLVYQLDGPEDTSIKTHRATGSNDSNFTISSEGSTLVAAESEVRIRELALIASRWLSFDRVLVSPAHQALQGGDNGRVLVVDGLGIDDWSFYCAHTYPSAKVYNLAQSSFPAQTRPMPASPSVPRPPNHHQIYTPSLAASFPFPKGFFSVICFRFLPSSSDGHWPFILSECKRVLQPGGYLEVTLLDADLTNAGPRTQRAVDLVKAIMQRENCTEGAPYRPASEKVLRILSKKGFEDLSKCFVGLPTVGKVDSRSEMQQGERERSSEDPESIKEVVSQVGRYWYTRCYESVITAQGEHMQRSMWRDRGLLRECRKRRTNFKMMVCCARKPLGARRGSDAGPATTTTPVAATTTTTTTIQA</sequence>
<evidence type="ECO:0008006" key="4">
    <source>
        <dbReference type="Google" id="ProtNLM"/>
    </source>
</evidence>
<feature type="compositionally biased region" description="Pro residues" evidence="1">
    <location>
        <begin position="432"/>
        <end position="442"/>
    </location>
</feature>
<protein>
    <recommendedName>
        <fullName evidence="4">Methyltransferase type 11 domain-containing protein</fullName>
    </recommendedName>
</protein>
<feature type="region of interest" description="Disordered" evidence="1">
    <location>
        <begin position="1366"/>
        <end position="1386"/>
    </location>
</feature>
<evidence type="ECO:0000256" key="1">
    <source>
        <dbReference type="SAM" id="MobiDB-lite"/>
    </source>
</evidence>
<organism evidence="2 3">
    <name type="scientific">Sphaerosporella brunnea</name>
    <dbReference type="NCBI Taxonomy" id="1250544"/>
    <lineage>
        <taxon>Eukaryota</taxon>
        <taxon>Fungi</taxon>
        <taxon>Dikarya</taxon>
        <taxon>Ascomycota</taxon>
        <taxon>Pezizomycotina</taxon>
        <taxon>Pezizomycetes</taxon>
        <taxon>Pezizales</taxon>
        <taxon>Pyronemataceae</taxon>
        <taxon>Sphaerosporella</taxon>
    </lineage>
</organism>
<evidence type="ECO:0000313" key="3">
    <source>
        <dbReference type="Proteomes" id="UP000326924"/>
    </source>
</evidence>
<comment type="caution">
    <text evidence="2">The sequence shown here is derived from an EMBL/GenBank/DDBJ whole genome shotgun (WGS) entry which is preliminary data.</text>
</comment>
<feature type="compositionally biased region" description="Low complexity" evidence="1">
    <location>
        <begin position="158"/>
        <end position="177"/>
    </location>
</feature>
<feature type="compositionally biased region" description="Polar residues" evidence="1">
    <location>
        <begin position="27"/>
        <end position="43"/>
    </location>
</feature>
<feature type="region of interest" description="Disordered" evidence="1">
    <location>
        <begin position="577"/>
        <end position="690"/>
    </location>
</feature>
<gene>
    <name evidence="2" type="ORF">FN846DRAFT_314454</name>
</gene>
<keyword evidence="3" id="KW-1185">Reference proteome</keyword>
<dbReference type="SUPFAM" id="SSF53335">
    <property type="entry name" value="S-adenosyl-L-methionine-dependent methyltransferases"/>
    <property type="match status" value="1"/>
</dbReference>
<feature type="compositionally biased region" description="Low complexity" evidence="1">
    <location>
        <begin position="1034"/>
        <end position="1044"/>
    </location>
</feature>
<feature type="region of interest" description="Disordered" evidence="1">
    <location>
        <begin position="1028"/>
        <end position="1051"/>
    </location>
</feature>
<feature type="compositionally biased region" description="Low complexity" evidence="1">
    <location>
        <begin position="1455"/>
        <end position="1474"/>
    </location>
</feature>
<feature type="compositionally biased region" description="Polar residues" evidence="1">
    <location>
        <begin position="87"/>
        <end position="101"/>
    </location>
</feature>
<feature type="compositionally biased region" description="Polar residues" evidence="1">
    <location>
        <begin position="229"/>
        <end position="238"/>
    </location>
</feature>
<feature type="compositionally biased region" description="Polar residues" evidence="1">
    <location>
        <begin position="63"/>
        <end position="80"/>
    </location>
</feature>
<dbReference type="EMBL" id="VXIS01000242">
    <property type="protein sequence ID" value="KAA8895833.1"/>
    <property type="molecule type" value="Genomic_DNA"/>
</dbReference>
<feature type="compositionally biased region" description="Basic and acidic residues" evidence="1">
    <location>
        <begin position="490"/>
        <end position="501"/>
    </location>
</feature>
<dbReference type="Gene3D" id="3.40.50.150">
    <property type="entry name" value="Vaccinia Virus protein VP39"/>
    <property type="match status" value="1"/>
</dbReference>
<feature type="compositionally biased region" description="Low complexity" evidence="1">
    <location>
        <begin position="125"/>
        <end position="135"/>
    </location>
</feature>
<feature type="compositionally biased region" description="Polar residues" evidence="1">
    <location>
        <begin position="638"/>
        <end position="652"/>
    </location>
</feature>
<feature type="region of interest" description="Disordered" evidence="1">
    <location>
        <begin position="1448"/>
        <end position="1474"/>
    </location>
</feature>
<reference evidence="2 3" key="1">
    <citation type="submission" date="2019-09" db="EMBL/GenBank/DDBJ databases">
        <title>Draft genome of the ectomycorrhizal ascomycete Sphaerosporella brunnea.</title>
        <authorList>
            <consortium name="DOE Joint Genome Institute"/>
            <person name="Benucci G.M."/>
            <person name="Marozzi G."/>
            <person name="Antonielli L."/>
            <person name="Sanchez S."/>
            <person name="Marco P."/>
            <person name="Wang X."/>
            <person name="Falini L.B."/>
            <person name="Barry K."/>
            <person name="Haridas S."/>
            <person name="Lipzen A."/>
            <person name="Labutti K."/>
            <person name="Grigoriev I.V."/>
            <person name="Murat C."/>
            <person name="Martin F."/>
            <person name="Albertini E."/>
            <person name="Donnini D."/>
            <person name="Bonito G."/>
        </authorList>
    </citation>
    <scope>NUCLEOTIDE SEQUENCE [LARGE SCALE GENOMIC DNA]</scope>
    <source>
        <strain evidence="2 3">Sb_GMNB300</strain>
    </source>
</reference>
<feature type="compositionally biased region" description="Low complexity" evidence="1">
    <location>
        <begin position="335"/>
        <end position="350"/>
    </location>
</feature>
<feature type="compositionally biased region" description="Low complexity" evidence="1">
    <location>
        <begin position="296"/>
        <end position="308"/>
    </location>
</feature>